<keyword evidence="12" id="KW-0732">Signal</keyword>
<keyword evidence="7" id="KW-0143">Chaperone</keyword>
<feature type="domain" description="DSBA-like thioredoxin" evidence="13">
    <location>
        <begin position="850"/>
        <end position="1053"/>
    </location>
</feature>
<dbReference type="Gene3D" id="3.40.30.10">
    <property type="entry name" value="Glutaredoxin"/>
    <property type="match status" value="1"/>
</dbReference>
<dbReference type="PANTHER" id="PTHR11528">
    <property type="entry name" value="HEAT SHOCK PROTEIN 90 FAMILY MEMBER"/>
    <property type="match status" value="1"/>
</dbReference>
<evidence type="ECO:0000313" key="15">
    <source>
        <dbReference type="Proteomes" id="UP000237144"/>
    </source>
</evidence>
<evidence type="ECO:0000256" key="6">
    <source>
        <dbReference type="ARBA" id="ARBA00022840"/>
    </source>
</evidence>
<dbReference type="InterPro" id="IPR037196">
    <property type="entry name" value="HSP90_C"/>
</dbReference>
<feature type="compositionally biased region" description="Pro residues" evidence="11">
    <location>
        <begin position="733"/>
        <end position="751"/>
    </location>
</feature>
<evidence type="ECO:0000256" key="5">
    <source>
        <dbReference type="ARBA" id="ARBA00022741"/>
    </source>
</evidence>
<dbReference type="SUPFAM" id="SSF52833">
    <property type="entry name" value="Thioredoxin-like"/>
    <property type="match status" value="1"/>
</dbReference>
<feature type="chain" id="PRO_5015672664" description="Glutathione S-transferase kappa 1" evidence="12">
    <location>
        <begin position="21"/>
        <end position="1075"/>
    </location>
</feature>
<keyword evidence="5" id="KW-0547">Nucleotide-binding</keyword>
<dbReference type="Pfam" id="PF01323">
    <property type="entry name" value="DSBA"/>
    <property type="match status" value="1"/>
</dbReference>
<dbReference type="Gene3D" id="3.30.565.10">
    <property type="entry name" value="Histidine kinase-like ATPase, C-terminal domain"/>
    <property type="match status" value="1"/>
</dbReference>
<dbReference type="InterPro" id="IPR001404">
    <property type="entry name" value="Hsp90_fam"/>
</dbReference>
<dbReference type="GO" id="GO:0016491">
    <property type="term" value="F:oxidoreductase activity"/>
    <property type="evidence" value="ECO:0007669"/>
    <property type="project" value="InterPro"/>
</dbReference>
<dbReference type="Pfam" id="PF13589">
    <property type="entry name" value="HATPase_c_3"/>
    <property type="match status" value="1"/>
</dbReference>
<dbReference type="OrthoDB" id="28737at2759"/>
<sequence length="1075" mass="119432">MQLPRLALAALLWLCSLVTASTLSHGQVPFLSPEQLAAASTTAEKHEYQSDIARLMRVVVSHLYNDRDVFVRELLSNANDALEKVRLVSLTDSSIFTPAPSLNVSVIADADGGRIVIRDTGIGMTKDQLEENLGTIARSGTSEFLETIESKNAEGANLIGQFGLGFYSSFLVADRVTVASKTATDSEQWIFESQADDDGFRIVKDPRGATLGRGTEITLYLKDDAKAEYLNVDKLRSLIQKHAEYNSAPIFLWTASSTAAPVVEVTPKEDKAEGDEGEVEVEEDKDAEPVVEAPKWELVNDRPPLWMRDPKQVTEDEYEDFYKKTFKSTEGPLAWSHFKGDAGSTAFRALIYIPSGVPNDFYTKDYVSLESLKLFVKRVFITNDLGPNYLDRHLNWIKVFIDVDDLPLNVGRDSLQKTRALSQIKRNLTKRIYDLFAQLARDDAEKFDELYKAAGTSLKVGAIDDAKNRDRIVRLLRFESSAVNGTTNLDDVVSRRKQGQTQIYFIAGAGAKKEELAQSPFVERILARGYEVLYLTEPVDEMLINNVPTYGGLRFQDVAKEGVTFGDEDEDEKAEDEHLTKQFEPLVAYLKTALAQVVDKITVSHRLTTSPCVVTAGAYGYSGNMERLIAAQNAGQGQDNFMLEFAKMQKKNFEINPRHPLIERLLEKVEEAGNDEDAQEELSESITVLWQTALLKSQYQVPDPNAYFAMIESMLRRSLGVSQTAKADVDVKPAPPVETGPPPSEPPPPPAFDLEAEAEEQGDAAAAAAAAAAAGKKDSWVDWKEVRHTIKDGVIDIAKAAIPDYDTDEPAEGAASTFVFFGRAEKKSSPHRFASLASQTQRDIMTKATLYYDIVSPWSFLAYTVLKRYRQPWDMQLELKPMFLGGVMQASGNKPPITVKNKGLWMNGADLPLAFDWMKIDFTFPQSFPVNTINMMRALRAIQQIAPEKLEKATDAFYSAFWQPPSSGPSATEAVKPAAFPAILQKNGLFSEAEVKQIASAMESDEIKTLVKEESGKLVAEGGAFGFPWIVVKRDDGKERSFFGADRFEQMSYWLGKEWKGPLGDTSKRPFPVKL</sequence>
<dbReference type="GO" id="GO:0051082">
    <property type="term" value="F:unfolded protein binding"/>
    <property type="evidence" value="ECO:0007669"/>
    <property type="project" value="InterPro"/>
</dbReference>
<comment type="similarity">
    <text evidence="2">Belongs to the heat shock protein 90 family.</text>
</comment>
<dbReference type="GO" id="GO:0140662">
    <property type="term" value="F:ATP-dependent protein folding chaperone"/>
    <property type="evidence" value="ECO:0007669"/>
    <property type="project" value="InterPro"/>
</dbReference>
<dbReference type="GO" id="GO:0005524">
    <property type="term" value="F:ATP binding"/>
    <property type="evidence" value="ECO:0007669"/>
    <property type="project" value="UniProtKB-KW"/>
</dbReference>
<dbReference type="NCBIfam" id="NF003555">
    <property type="entry name" value="PRK05218.1"/>
    <property type="match status" value="1"/>
</dbReference>
<comment type="similarity">
    <text evidence="1">Belongs to the GST superfamily. Kappa family.</text>
</comment>
<evidence type="ECO:0000256" key="1">
    <source>
        <dbReference type="ARBA" id="ARBA00006494"/>
    </source>
</evidence>
<evidence type="ECO:0000256" key="2">
    <source>
        <dbReference type="ARBA" id="ARBA00008239"/>
    </source>
</evidence>
<feature type="region of interest" description="Disordered" evidence="11">
    <location>
        <begin position="267"/>
        <end position="287"/>
    </location>
</feature>
<dbReference type="GO" id="GO:0004364">
    <property type="term" value="F:glutathione transferase activity"/>
    <property type="evidence" value="ECO:0007669"/>
    <property type="project" value="UniProtKB-EC"/>
</dbReference>
<dbReference type="EC" id="2.5.1.18" evidence="3"/>
<dbReference type="Proteomes" id="UP000237144">
    <property type="component" value="Unassembled WGS sequence"/>
</dbReference>
<dbReference type="Gene3D" id="3.30.230.80">
    <property type="match status" value="1"/>
</dbReference>
<evidence type="ECO:0000256" key="12">
    <source>
        <dbReference type="SAM" id="SignalP"/>
    </source>
</evidence>
<evidence type="ECO:0000256" key="3">
    <source>
        <dbReference type="ARBA" id="ARBA00012452"/>
    </source>
</evidence>
<dbReference type="GO" id="GO:0005737">
    <property type="term" value="C:cytoplasm"/>
    <property type="evidence" value="ECO:0007669"/>
    <property type="project" value="UniProtKB-ARBA"/>
</dbReference>
<dbReference type="Gene3D" id="1.20.120.790">
    <property type="entry name" value="Heat shock protein 90, C-terminal domain"/>
    <property type="match status" value="1"/>
</dbReference>
<feature type="compositionally biased region" description="Acidic residues" evidence="11">
    <location>
        <begin position="272"/>
        <end position="286"/>
    </location>
</feature>
<dbReference type="EMBL" id="PJQD01000060">
    <property type="protein sequence ID" value="POY72049.1"/>
    <property type="molecule type" value="Genomic_DNA"/>
</dbReference>
<dbReference type="SUPFAM" id="SSF54211">
    <property type="entry name" value="Ribosomal protein S5 domain 2-like"/>
    <property type="match status" value="1"/>
</dbReference>
<dbReference type="HAMAP" id="MF_00505">
    <property type="entry name" value="HSP90"/>
    <property type="match status" value="1"/>
</dbReference>
<dbReference type="GO" id="GO:0016887">
    <property type="term" value="F:ATP hydrolysis activity"/>
    <property type="evidence" value="ECO:0007669"/>
    <property type="project" value="InterPro"/>
</dbReference>
<dbReference type="InterPro" id="IPR020575">
    <property type="entry name" value="Hsp90_N"/>
</dbReference>
<dbReference type="CDD" id="cd16927">
    <property type="entry name" value="HATPase_Hsp90-like"/>
    <property type="match status" value="1"/>
</dbReference>
<gene>
    <name evidence="14" type="ORF">BMF94_4919</name>
</gene>
<keyword evidence="6" id="KW-0067">ATP-binding</keyword>
<keyword evidence="15" id="KW-1185">Reference proteome</keyword>
<dbReference type="InterPro" id="IPR020568">
    <property type="entry name" value="Ribosomal_Su5_D2-typ_SF"/>
</dbReference>
<dbReference type="STRING" id="741276.A0A2S5B5J2"/>
<evidence type="ECO:0000256" key="4">
    <source>
        <dbReference type="ARBA" id="ARBA00022679"/>
    </source>
</evidence>
<dbReference type="Pfam" id="PF00183">
    <property type="entry name" value="HSP90"/>
    <property type="match status" value="1"/>
</dbReference>
<proteinExistence type="inferred from homology"/>
<dbReference type="InterPro" id="IPR001853">
    <property type="entry name" value="DSBA-like_thioredoxin_dom"/>
</dbReference>
<accession>A0A2S5B5J2</accession>
<evidence type="ECO:0000256" key="8">
    <source>
        <dbReference type="ARBA" id="ARBA00047960"/>
    </source>
</evidence>
<feature type="signal peptide" evidence="12">
    <location>
        <begin position="1"/>
        <end position="20"/>
    </location>
</feature>
<dbReference type="InterPro" id="IPR036249">
    <property type="entry name" value="Thioredoxin-like_sf"/>
</dbReference>
<evidence type="ECO:0000256" key="10">
    <source>
        <dbReference type="ARBA" id="ARBA00083519"/>
    </source>
</evidence>
<evidence type="ECO:0000256" key="7">
    <source>
        <dbReference type="ARBA" id="ARBA00023186"/>
    </source>
</evidence>
<feature type="region of interest" description="Disordered" evidence="11">
    <location>
        <begin position="726"/>
        <end position="762"/>
    </location>
</feature>
<protein>
    <recommendedName>
        <fullName evidence="9">Glutathione S-transferase kappa 1</fullName>
        <ecNumber evidence="3">2.5.1.18</ecNumber>
    </recommendedName>
    <alternativeName>
        <fullName evidence="10">GST class-kappa</fullName>
    </alternativeName>
</protein>
<comment type="catalytic activity">
    <reaction evidence="8">
        <text>RX + glutathione = an S-substituted glutathione + a halide anion + H(+)</text>
        <dbReference type="Rhea" id="RHEA:16437"/>
        <dbReference type="ChEBI" id="CHEBI:15378"/>
        <dbReference type="ChEBI" id="CHEBI:16042"/>
        <dbReference type="ChEBI" id="CHEBI:17792"/>
        <dbReference type="ChEBI" id="CHEBI:57925"/>
        <dbReference type="ChEBI" id="CHEBI:90779"/>
        <dbReference type="EC" id="2.5.1.18"/>
    </reaction>
</comment>
<evidence type="ECO:0000313" key="14">
    <source>
        <dbReference type="EMBL" id="POY72049.1"/>
    </source>
</evidence>
<dbReference type="FunFam" id="3.30.565.10:FF:000005">
    <property type="entry name" value="Heat shock protein 90"/>
    <property type="match status" value="1"/>
</dbReference>
<reference evidence="14 15" key="1">
    <citation type="journal article" date="2018" name="Front. Microbiol.">
        <title>Prospects for Fungal Bioremediation of Acidic Radioactive Waste Sites: Characterization and Genome Sequence of Rhodotorula taiwanensis MD1149.</title>
        <authorList>
            <person name="Tkavc R."/>
            <person name="Matrosova V.Y."/>
            <person name="Grichenko O.E."/>
            <person name="Gostincar C."/>
            <person name="Volpe R.P."/>
            <person name="Klimenkova P."/>
            <person name="Gaidamakova E.K."/>
            <person name="Zhou C.E."/>
            <person name="Stewart B.J."/>
            <person name="Lyman M.G."/>
            <person name="Malfatti S.A."/>
            <person name="Rubinfeld B."/>
            <person name="Courtot M."/>
            <person name="Singh J."/>
            <person name="Dalgard C.L."/>
            <person name="Hamilton T."/>
            <person name="Frey K.G."/>
            <person name="Gunde-Cimerman N."/>
            <person name="Dugan L."/>
            <person name="Daly M.J."/>
        </authorList>
    </citation>
    <scope>NUCLEOTIDE SEQUENCE [LARGE SCALE GENOMIC DNA]</scope>
    <source>
        <strain evidence="14 15">MD1149</strain>
    </source>
</reference>
<evidence type="ECO:0000256" key="9">
    <source>
        <dbReference type="ARBA" id="ARBA00073833"/>
    </source>
</evidence>
<evidence type="ECO:0000256" key="11">
    <source>
        <dbReference type="SAM" id="MobiDB-lite"/>
    </source>
</evidence>
<comment type="caution">
    <text evidence="14">The sequence shown here is derived from an EMBL/GenBank/DDBJ whole genome shotgun (WGS) entry which is preliminary data.</text>
</comment>
<dbReference type="Gene3D" id="3.40.50.11260">
    <property type="match status" value="1"/>
</dbReference>
<dbReference type="AlphaFoldDB" id="A0A2S5B5J2"/>
<organism evidence="14 15">
    <name type="scientific">Rhodotorula taiwanensis</name>
    <dbReference type="NCBI Taxonomy" id="741276"/>
    <lineage>
        <taxon>Eukaryota</taxon>
        <taxon>Fungi</taxon>
        <taxon>Dikarya</taxon>
        <taxon>Basidiomycota</taxon>
        <taxon>Pucciniomycotina</taxon>
        <taxon>Microbotryomycetes</taxon>
        <taxon>Sporidiobolales</taxon>
        <taxon>Sporidiobolaceae</taxon>
        <taxon>Rhodotorula</taxon>
    </lineage>
</organism>
<dbReference type="FunFam" id="3.40.30.10:FF:000096">
    <property type="entry name" value="Glutathione S-transferase kappa"/>
    <property type="match status" value="1"/>
</dbReference>
<keyword evidence="4" id="KW-0808">Transferase</keyword>
<evidence type="ECO:0000259" key="13">
    <source>
        <dbReference type="Pfam" id="PF01323"/>
    </source>
</evidence>
<dbReference type="InterPro" id="IPR036890">
    <property type="entry name" value="HATPase_C_sf"/>
</dbReference>
<dbReference type="SUPFAM" id="SSF110942">
    <property type="entry name" value="HSP90 C-terminal domain"/>
    <property type="match status" value="1"/>
</dbReference>
<dbReference type="PRINTS" id="PR00775">
    <property type="entry name" value="HEATSHOCK90"/>
</dbReference>
<name>A0A2S5B5J2_9BASI</name>
<dbReference type="SUPFAM" id="SSF55874">
    <property type="entry name" value="ATPase domain of HSP90 chaperone/DNA topoisomerase II/histidine kinase"/>
    <property type="match status" value="1"/>
</dbReference>